<evidence type="ECO:0000313" key="1">
    <source>
        <dbReference type="EMBL" id="KZE73142.1"/>
    </source>
</evidence>
<dbReference type="EMBL" id="LQRA01000095">
    <property type="protein sequence ID" value="KZE73142.1"/>
    <property type="molecule type" value="Genomic_DNA"/>
</dbReference>
<organism evidence="1 2">
    <name type="scientific">Paenibacillus elgii</name>
    <dbReference type="NCBI Taxonomy" id="189691"/>
    <lineage>
        <taxon>Bacteria</taxon>
        <taxon>Bacillati</taxon>
        <taxon>Bacillota</taxon>
        <taxon>Bacilli</taxon>
        <taxon>Bacillales</taxon>
        <taxon>Paenibacillaceae</taxon>
        <taxon>Paenibacillus</taxon>
    </lineage>
</organism>
<comment type="caution">
    <text evidence="1">The sequence shown here is derived from an EMBL/GenBank/DDBJ whole genome shotgun (WGS) entry which is preliminary data.</text>
</comment>
<accession>A0A165PZV8</accession>
<protein>
    <submittedName>
        <fullName evidence="1">Uncharacterized protein</fullName>
    </submittedName>
</protein>
<dbReference type="AlphaFoldDB" id="A0A165PZV8"/>
<evidence type="ECO:0000313" key="2">
    <source>
        <dbReference type="Proteomes" id="UP000076563"/>
    </source>
</evidence>
<name>A0A165PZV8_9BACL</name>
<proteinExistence type="predicted"/>
<reference evidence="2" key="1">
    <citation type="submission" date="2016-01" db="EMBL/GenBank/DDBJ databases">
        <title>Draft genome of Chromobacterium sp. F49.</title>
        <authorList>
            <person name="Hong K.W."/>
        </authorList>
    </citation>
    <scope>NUCLEOTIDE SEQUENCE [LARGE SCALE GENOMIC DNA]</scope>
    <source>
        <strain evidence="2">M63</strain>
    </source>
</reference>
<gene>
    <name evidence="1" type="ORF">AV654_32935</name>
</gene>
<sequence>MNMKVTLMNRLDAEERELMQQIQTYEACTMAVLNRVNDQIRPLHKFAVEDIVSSLHRMTIELQTELLHLRLEKALCQLLKH</sequence>
<dbReference type="Proteomes" id="UP000076563">
    <property type="component" value="Unassembled WGS sequence"/>
</dbReference>
<keyword evidence="2" id="KW-1185">Reference proteome</keyword>